<dbReference type="InterPro" id="IPR058655">
    <property type="entry name" value="Mok11-14/Ags1-like"/>
</dbReference>
<dbReference type="EMBL" id="MU808018">
    <property type="protein sequence ID" value="KAJ3830938.1"/>
    <property type="molecule type" value="Genomic_DNA"/>
</dbReference>
<dbReference type="PANTHER" id="PTHR47182">
    <property type="entry name" value="CELL WALL ALPHA-1,3-GLUCAN SYNTHASE AGS1-RELATED"/>
    <property type="match status" value="1"/>
</dbReference>
<dbReference type="Proteomes" id="UP001163846">
    <property type="component" value="Unassembled WGS sequence"/>
</dbReference>
<dbReference type="SUPFAM" id="SSF51445">
    <property type="entry name" value="(Trans)glycosidases"/>
    <property type="match status" value="1"/>
</dbReference>
<dbReference type="GO" id="GO:0047657">
    <property type="term" value="F:alpha-1,3-glucan synthase activity"/>
    <property type="evidence" value="ECO:0007669"/>
    <property type="project" value="TreeGrafter"/>
</dbReference>
<proteinExistence type="predicted"/>
<dbReference type="GO" id="GO:0009277">
    <property type="term" value="C:fungal-type cell wall"/>
    <property type="evidence" value="ECO:0007669"/>
    <property type="project" value="TreeGrafter"/>
</dbReference>
<feature type="non-terminal residue" evidence="1">
    <location>
        <position position="1"/>
    </location>
</feature>
<dbReference type="AlphaFoldDB" id="A0AA38NUU2"/>
<evidence type="ECO:0000313" key="2">
    <source>
        <dbReference type="Proteomes" id="UP001163846"/>
    </source>
</evidence>
<dbReference type="InterPro" id="IPR017853">
    <property type="entry name" value="GH"/>
</dbReference>
<organism evidence="1 2">
    <name type="scientific">Lentinula raphanica</name>
    <dbReference type="NCBI Taxonomy" id="153919"/>
    <lineage>
        <taxon>Eukaryota</taxon>
        <taxon>Fungi</taxon>
        <taxon>Dikarya</taxon>
        <taxon>Basidiomycota</taxon>
        <taxon>Agaricomycotina</taxon>
        <taxon>Agaricomycetes</taxon>
        <taxon>Agaricomycetidae</taxon>
        <taxon>Agaricales</taxon>
        <taxon>Marasmiineae</taxon>
        <taxon>Omphalotaceae</taxon>
        <taxon>Lentinula</taxon>
    </lineage>
</organism>
<gene>
    <name evidence="1" type="ORF">F5878DRAFT_679700</name>
</gene>
<evidence type="ECO:0000313" key="1">
    <source>
        <dbReference type="EMBL" id="KAJ3830938.1"/>
    </source>
</evidence>
<dbReference type="GO" id="GO:0070600">
    <property type="term" value="P:fungal-type cell wall (1-&gt;3)-alpha-glucan biosynthetic process"/>
    <property type="evidence" value="ECO:0007669"/>
    <property type="project" value="TreeGrafter"/>
</dbReference>
<name>A0AA38NUU2_9AGAR</name>
<sequence>RYQRHTHVRLSSRMDYLEGMGMGVIYVAGTGFLNEFGKQMIRTGVLGTTDLRGMYFMADFTVGTMSDLIGFKGFLNTTAPFTLAEYEAEYLNPSYGIPWNFTDYRDFEISNTRNITCVLPQFWNDGTLLANVSSQAPLPGCLESDFDQDRSIGAFGHCVFPDWQRQLSKFAGVQDRLREWKPGMIDKLTKFSCMVIQALDIDAIRVDKSLQITVDALTEYSQVVTNGQSNNEKYLAFSPVLISATPCMAYASSFGAFSAALVLMVPSRYHSRRSRSNIIEGGSLVMVYQHTFS</sequence>
<reference evidence="1" key="1">
    <citation type="submission" date="2022-08" db="EMBL/GenBank/DDBJ databases">
        <authorList>
            <consortium name="DOE Joint Genome Institute"/>
            <person name="Min B."/>
            <person name="Riley R."/>
            <person name="Sierra-Patev S."/>
            <person name="Naranjo-Ortiz M."/>
            <person name="Looney B."/>
            <person name="Konkel Z."/>
            <person name="Slot J.C."/>
            <person name="Sakamoto Y."/>
            <person name="Steenwyk J.L."/>
            <person name="Rokas A."/>
            <person name="Carro J."/>
            <person name="Camarero S."/>
            <person name="Ferreira P."/>
            <person name="Molpeceres G."/>
            <person name="Ruiz-Duenas F.J."/>
            <person name="Serrano A."/>
            <person name="Henrissat B."/>
            <person name="Drula E."/>
            <person name="Hughes K.W."/>
            <person name="Mata J.L."/>
            <person name="Ishikawa N.K."/>
            <person name="Vargas-Isla R."/>
            <person name="Ushijima S."/>
            <person name="Smith C.A."/>
            <person name="Ahrendt S."/>
            <person name="Andreopoulos W."/>
            <person name="He G."/>
            <person name="Labutti K."/>
            <person name="Lipzen A."/>
            <person name="Ng V."/>
            <person name="Sandor L."/>
            <person name="Barry K."/>
            <person name="Martinez A.T."/>
            <person name="Xiao Y."/>
            <person name="Gibbons J.G."/>
            <person name="Terashima K."/>
            <person name="Hibbett D.S."/>
            <person name="Grigoriev I.V."/>
        </authorList>
    </citation>
    <scope>NUCLEOTIDE SEQUENCE</scope>
    <source>
        <strain evidence="1">TFB9207</strain>
    </source>
</reference>
<feature type="non-terminal residue" evidence="1">
    <location>
        <position position="293"/>
    </location>
</feature>
<protein>
    <submittedName>
        <fullName evidence="1">Uncharacterized protein</fullName>
    </submittedName>
</protein>
<keyword evidence="2" id="KW-1185">Reference proteome</keyword>
<accession>A0AA38NUU2</accession>
<dbReference type="Gene3D" id="3.20.20.80">
    <property type="entry name" value="Glycosidases"/>
    <property type="match status" value="1"/>
</dbReference>
<dbReference type="PANTHER" id="PTHR47182:SF3">
    <property type="entry name" value="CELL WALL ALPHA-1,3-GLUCAN SYNTHASE MOK14"/>
    <property type="match status" value="1"/>
</dbReference>
<comment type="caution">
    <text evidence="1">The sequence shown here is derived from an EMBL/GenBank/DDBJ whole genome shotgun (WGS) entry which is preliminary data.</text>
</comment>